<name>A0A9P6N4T3_9BASI</name>
<organism evidence="2 3">
    <name type="scientific">Cronartium quercuum f. sp. fusiforme G11</name>
    <dbReference type="NCBI Taxonomy" id="708437"/>
    <lineage>
        <taxon>Eukaryota</taxon>
        <taxon>Fungi</taxon>
        <taxon>Dikarya</taxon>
        <taxon>Basidiomycota</taxon>
        <taxon>Pucciniomycotina</taxon>
        <taxon>Pucciniomycetes</taxon>
        <taxon>Pucciniales</taxon>
        <taxon>Coleosporiaceae</taxon>
        <taxon>Cronartium</taxon>
    </lineage>
</organism>
<reference evidence="2" key="1">
    <citation type="submission" date="2013-11" db="EMBL/GenBank/DDBJ databases">
        <title>Genome sequence of the fusiform rust pathogen reveals effectors for host alternation and coevolution with pine.</title>
        <authorList>
            <consortium name="DOE Joint Genome Institute"/>
            <person name="Smith K."/>
            <person name="Pendleton A."/>
            <person name="Kubisiak T."/>
            <person name="Anderson C."/>
            <person name="Salamov A."/>
            <person name="Aerts A."/>
            <person name="Riley R."/>
            <person name="Clum A."/>
            <person name="Lindquist E."/>
            <person name="Ence D."/>
            <person name="Campbell M."/>
            <person name="Kronenberg Z."/>
            <person name="Feau N."/>
            <person name="Dhillon B."/>
            <person name="Hamelin R."/>
            <person name="Burleigh J."/>
            <person name="Smith J."/>
            <person name="Yandell M."/>
            <person name="Nelson C."/>
            <person name="Grigoriev I."/>
            <person name="Davis J."/>
        </authorList>
    </citation>
    <scope>NUCLEOTIDE SEQUENCE</scope>
    <source>
        <strain evidence="2">G11</strain>
    </source>
</reference>
<dbReference type="Proteomes" id="UP000886653">
    <property type="component" value="Unassembled WGS sequence"/>
</dbReference>
<keyword evidence="3" id="KW-1185">Reference proteome</keyword>
<protein>
    <submittedName>
        <fullName evidence="2">Uncharacterized protein</fullName>
    </submittedName>
</protein>
<accession>A0A9P6N4T3</accession>
<proteinExistence type="predicted"/>
<dbReference type="EMBL" id="MU167978">
    <property type="protein sequence ID" value="KAG0139001.1"/>
    <property type="molecule type" value="Genomic_DNA"/>
</dbReference>
<dbReference type="AlphaFoldDB" id="A0A9P6N4T3"/>
<sequence>MYSLFSRITFAVFLLVNCLLWSAQPTAAILCDDHMLAWEKDRDWTRCKNKVALEVICKASQCSRMRLNHCPGNKNVTLQYYYTDASGKYVGQNENSVNVVTCNGVEITEEYEASGYCNDSTCKVLH</sequence>
<feature type="chain" id="PRO_5040244294" evidence="1">
    <location>
        <begin position="29"/>
        <end position="126"/>
    </location>
</feature>
<gene>
    <name evidence="2" type="ORF">CROQUDRAFT_667051</name>
</gene>
<evidence type="ECO:0000256" key="1">
    <source>
        <dbReference type="SAM" id="SignalP"/>
    </source>
</evidence>
<keyword evidence="1" id="KW-0732">Signal</keyword>
<evidence type="ECO:0000313" key="3">
    <source>
        <dbReference type="Proteomes" id="UP000886653"/>
    </source>
</evidence>
<comment type="caution">
    <text evidence="2">The sequence shown here is derived from an EMBL/GenBank/DDBJ whole genome shotgun (WGS) entry which is preliminary data.</text>
</comment>
<feature type="signal peptide" evidence="1">
    <location>
        <begin position="1"/>
        <end position="28"/>
    </location>
</feature>
<evidence type="ECO:0000313" key="2">
    <source>
        <dbReference type="EMBL" id="KAG0139001.1"/>
    </source>
</evidence>